<evidence type="ECO:0000313" key="1">
    <source>
        <dbReference type="Proteomes" id="UP000887577"/>
    </source>
</evidence>
<evidence type="ECO:0000313" key="2">
    <source>
        <dbReference type="WBParaSite" id="PSU_v2.g2708.t1"/>
    </source>
</evidence>
<name>A0A914YPE8_9BILA</name>
<accession>A0A914YPE8</accession>
<reference evidence="2" key="1">
    <citation type="submission" date="2022-11" db="UniProtKB">
        <authorList>
            <consortium name="WormBaseParasite"/>
        </authorList>
    </citation>
    <scope>IDENTIFICATION</scope>
</reference>
<sequence>MVTIVFVCEYIHMIIAHVLPFVDKRGSWAGEAIHKTQQRYYKKIPKRSNNPNSLNKAVNRGDYFIGNSILRNKFNV</sequence>
<dbReference type="WBParaSite" id="PSU_v2.g2708.t1">
    <property type="protein sequence ID" value="PSU_v2.g2708.t1"/>
    <property type="gene ID" value="PSU_v2.g2708"/>
</dbReference>
<dbReference type="Proteomes" id="UP000887577">
    <property type="component" value="Unplaced"/>
</dbReference>
<keyword evidence="1" id="KW-1185">Reference proteome</keyword>
<protein>
    <submittedName>
        <fullName evidence="2">Uncharacterized protein</fullName>
    </submittedName>
</protein>
<organism evidence="1 2">
    <name type="scientific">Panagrolaimus superbus</name>
    <dbReference type="NCBI Taxonomy" id="310955"/>
    <lineage>
        <taxon>Eukaryota</taxon>
        <taxon>Metazoa</taxon>
        <taxon>Ecdysozoa</taxon>
        <taxon>Nematoda</taxon>
        <taxon>Chromadorea</taxon>
        <taxon>Rhabditida</taxon>
        <taxon>Tylenchina</taxon>
        <taxon>Panagrolaimomorpha</taxon>
        <taxon>Panagrolaimoidea</taxon>
        <taxon>Panagrolaimidae</taxon>
        <taxon>Panagrolaimus</taxon>
    </lineage>
</organism>
<proteinExistence type="predicted"/>
<dbReference type="AlphaFoldDB" id="A0A914YPE8"/>